<dbReference type="PATRIC" id="fig|907348.3.peg.2470"/>
<dbReference type="AlphaFoldDB" id="H7ENF1"/>
<sequence length="185" mass="20284">MAIMAKKLQPAKTAAIEATKESFKDYNDFIFTEYRGLTVEQITALRKKLYEKNAPLKVVKNNFARVAFDEMKIENVADYLKGPTAIVMAKEDSNEAAKVLFDFAKDNDKLKIKGAYIGNEIYDEKKIEAYSKVPGKKQLIAMLMSAINGPAQKLAATLQAYVDKKSQEGGAAPAAEAPAEAPAAE</sequence>
<evidence type="ECO:0000256" key="1">
    <source>
        <dbReference type="ARBA" id="ARBA00002633"/>
    </source>
</evidence>
<dbReference type="Proteomes" id="UP000003571">
    <property type="component" value="Unassembled WGS sequence"/>
</dbReference>
<evidence type="ECO:0000313" key="9">
    <source>
        <dbReference type="Proteomes" id="UP000003571"/>
    </source>
</evidence>
<evidence type="ECO:0000313" key="8">
    <source>
        <dbReference type="EMBL" id="EIC00879.1"/>
    </source>
</evidence>
<comment type="function">
    <text evidence="1 7">Forms part of the ribosomal stalk, playing a central role in the interaction of the ribosome with GTP-bound translation factors.</text>
</comment>
<dbReference type="RefSeq" id="WP_002706031.1">
    <property type="nucleotide sequence ID" value="NZ_AGRW01000053.1"/>
</dbReference>
<dbReference type="PROSITE" id="PS01109">
    <property type="entry name" value="RIBOSOMAL_L10"/>
    <property type="match status" value="1"/>
</dbReference>
<comment type="caution">
    <text evidence="8">The sequence shown here is derived from an EMBL/GenBank/DDBJ whole genome shotgun (WGS) entry which is preliminary data.</text>
</comment>
<dbReference type="PANTHER" id="PTHR11560">
    <property type="entry name" value="39S RIBOSOMAL PROTEIN L10, MITOCHONDRIAL"/>
    <property type="match status" value="1"/>
</dbReference>
<dbReference type="InterPro" id="IPR043141">
    <property type="entry name" value="Ribosomal_uL10-like_sf"/>
</dbReference>
<evidence type="ECO:0000256" key="4">
    <source>
        <dbReference type="ARBA" id="ARBA00022980"/>
    </source>
</evidence>
<keyword evidence="9" id="KW-1185">Reference proteome</keyword>
<dbReference type="OrthoDB" id="9808307at2"/>
<dbReference type="GO" id="GO:0070180">
    <property type="term" value="F:large ribosomal subunit rRNA binding"/>
    <property type="evidence" value="ECO:0007669"/>
    <property type="project" value="UniProtKB-UniRule"/>
</dbReference>
<proteinExistence type="inferred from homology"/>
<dbReference type="EMBL" id="AGRW01000053">
    <property type="protein sequence ID" value="EIC00879.1"/>
    <property type="molecule type" value="Genomic_DNA"/>
</dbReference>
<dbReference type="InterPro" id="IPR047865">
    <property type="entry name" value="Ribosomal_uL10_bac_type"/>
</dbReference>
<reference evidence="8 9" key="1">
    <citation type="submission" date="2011-09" db="EMBL/GenBank/DDBJ databases">
        <title>The draft genome of Treponema saccharophilum DSM 2985.</title>
        <authorList>
            <consortium name="US DOE Joint Genome Institute (JGI-PGF)"/>
            <person name="Lucas S."/>
            <person name="Copeland A."/>
            <person name="Lapidus A."/>
            <person name="Glavina del Rio T."/>
            <person name="Dalin E."/>
            <person name="Tice H."/>
            <person name="Bruce D."/>
            <person name="Goodwin L."/>
            <person name="Pitluck S."/>
            <person name="Peters L."/>
            <person name="Kyrpides N."/>
            <person name="Mavromatis K."/>
            <person name="Ivanova N."/>
            <person name="Markowitz V."/>
            <person name="Cheng J.-F."/>
            <person name="Hugenholtz P."/>
            <person name="Woyke T."/>
            <person name="Wu D."/>
            <person name="Gronow S."/>
            <person name="Wellnitz S."/>
            <person name="Brambilla E."/>
            <person name="Klenk H.-P."/>
            <person name="Eisen J.A."/>
        </authorList>
    </citation>
    <scope>NUCLEOTIDE SEQUENCE [LARGE SCALE GENOMIC DNA]</scope>
    <source>
        <strain evidence="8 9">DSM 2985</strain>
    </source>
</reference>
<evidence type="ECO:0000256" key="6">
    <source>
        <dbReference type="ARBA" id="ARBA00035202"/>
    </source>
</evidence>
<comment type="similarity">
    <text evidence="2 7">Belongs to the universal ribosomal protein uL10 family.</text>
</comment>
<protein>
    <recommendedName>
        <fullName evidence="6 7">Large ribosomal subunit protein uL10</fullName>
    </recommendedName>
</protein>
<dbReference type="GO" id="GO:0003735">
    <property type="term" value="F:structural constituent of ribosome"/>
    <property type="evidence" value="ECO:0007669"/>
    <property type="project" value="InterPro"/>
</dbReference>
<dbReference type="eggNOG" id="COG0244">
    <property type="taxonomic scope" value="Bacteria"/>
</dbReference>
<dbReference type="STRING" id="907348.TresaDRAFT_0704"/>
<keyword evidence="7" id="KW-0694">RNA-binding</keyword>
<dbReference type="GO" id="GO:0006412">
    <property type="term" value="P:translation"/>
    <property type="evidence" value="ECO:0007669"/>
    <property type="project" value="UniProtKB-UniRule"/>
</dbReference>
<dbReference type="Gene3D" id="6.10.250.290">
    <property type="match status" value="1"/>
</dbReference>
<evidence type="ECO:0000256" key="5">
    <source>
        <dbReference type="ARBA" id="ARBA00023274"/>
    </source>
</evidence>
<organism evidence="8 9">
    <name type="scientific">Treponema saccharophilum DSM 2985</name>
    <dbReference type="NCBI Taxonomy" id="907348"/>
    <lineage>
        <taxon>Bacteria</taxon>
        <taxon>Pseudomonadati</taxon>
        <taxon>Spirochaetota</taxon>
        <taxon>Spirochaetia</taxon>
        <taxon>Spirochaetales</taxon>
        <taxon>Treponemataceae</taxon>
        <taxon>Treponema</taxon>
    </lineage>
</organism>
<dbReference type="InterPro" id="IPR022973">
    <property type="entry name" value="Ribosomal_uL10_bac"/>
</dbReference>
<evidence type="ECO:0000256" key="7">
    <source>
        <dbReference type="HAMAP-Rule" id="MF_00362"/>
    </source>
</evidence>
<dbReference type="Pfam" id="PF00466">
    <property type="entry name" value="Ribosomal_L10"/>
    <property type="match status" value="1"/>
</dbReference>
<dbReference type="SUPFAM" id="SSF160369">
    <property type="entry name" value="Ribosomal protein L10-like"/>
    <property type="match status" value="1"/>
</dbReference>
<dbReference type="Gene3D" id="3.30.70.1730">
    <property type="match status" value="1"/>
</dbReference>
<name>H7ENF1_9SPIR</name>
<dbReference type="GO" id="GO:0015934">
    <property type="term" value="C:large ribosomal subunit"/>
    <property type="evidence" value="ECO:0007669"/>
    <property type="project" value="InterPro"/>
</dbReference>
<evidence type="ECO:0000256" key="2">
    <source>
        <dbReference type="ARBA" id="ARBA00008889"/>
    </source>
</evidence>
<dbReference type="InterPro" id="IPR001790">
    <property type="entry name" value="Ribosomal_uL10"/>
</dbReference>
<keyword evidence="5 7" id="KW-0687">Ribonucleoprotein</keyword>
<keyword evidence="4 7" id="KW-0689">Ribosomal protein</keyword>
<dbReference type="HAMAP" id="MF_00362">
    <property type="entry name" value="Ribosomal_uL10"/>
    <property type="match status" value="1"/>
</dbReference>
<dbReference type="InterPro" id="IPR002363">
    <property type="entry name" value="Ribosomal_uL10_CS_bac"/>
</dbReference>
<dbReference type="CDD" id="cd05797">
    <property type="entry name" value="Ribosomal_L10"/>
    <property type="match status" value="1"/>
</dbReference>
<evidence type="ECO:0000256" key="3">
    <source>
        <dbReference type="ARBA" id="ARBA00022730"/>
    </source>
</evidence>
<gene>
    <name evidence="7" type="primary">rplJ</name>
    <name evidence="8" type="ORF">TresaDRAFT_0704</name>
</gene>
<keyword evidence="3 7" id="KW-0699">rRNA-binding</keyword>
<dbReference type="NCBIfam" id="NF000955">
    <property type="entry name" value="PRK00099.1-1"/>
    <property type="match status" value="1"/>
</dbReference>
<comment type="subunit">
    <text evidence="7">Part of the ribosomal stalk of the 50S ribosomal subunit. The N-terminus interacts with L11 and the large rRNA to form the base of the stalk. The C-terminus forms an elongated spine to which L12 dimers bind in a sequential fashion forming a multimeric L10(L12)X complex.</text>
</comment>
<accession>H7ENF1</accession>